<dbReference type="PANTHER" id="PTHR21659">
    <property type="entry name" value="HYDROPHOBIC PROTEIN RCI2 LOW TEMPERATURE AND SALT RESPONSIVE PROTEIN LTI6 -RELATED"/>
    <property type="match status" value="1"/>
</dbReference>
<feature type="region of interest" description="Disordered" evidence="6">
    <location>
        <begin position="103"/>
        <end position="126"/>
    </location>
</feature>
<evidence type="ECO:0000256" key="5">
    <source>
        <dbReference type="ARBA" id="ARBA00023136"/>
    </source>
</evidence>
<keyword evidence="5 7" id="KW-0472">Membrane</keyword>
<name>A0A0J6FE96_COCPO</name>
<keyword evidence="4 7" id="KW-1133">Transmembrane helix</keyword>
<comment type="similarity">
    <text evidence="2">Belongs to the UPF0057 (PMP3) family.</text>
</comment>
<comment type="subcellular location">
    <subcellularLocation>
        <location evidence="1">Membrane</location>
    </subcellularLocation>
</comment>
<dbReference type="Pfam" id="PF01679">
    <property type="entry name" value="Pmp3"/>
    <property type="match status" value="1"/>
</dbReference>
<dbReference type="VEuPathDB" id="FungiDB:CPAG_03908"/>
<evidence type="ECO:0000256" key="4">
    <source>
        <dbReference type="ARBA" id="ARBA00022989"/>
    </source>
</evidence>
<evidence type="ECO:0000313" key="8">
    <source>
        <dbReference type="EMBL" id="KMM67575.1"/>
    </source>
</evidence>
<dbReference type="EMBL" id="DS268110">
    <property type="protein sequence ID" value="KMM67575.1"/>
    <property type="molecule type" value="Genomic_DNA"/>
</dbReference>
<dbReference type="PANTHER" id="PTHR21659:SF42">
    <property type="entry name" value="UPF0057 MEMBRANE PROTEIN ZK632.10-RELATED"/>
    <property type="match status" value="1"/>
</dbReference>
<evidence type="ECO:0000256" key="3">
    <source>
        <dbReference type="ARBA" id="ARBA00022692"/>
    </source>
</evidence>
<reference evidence="8 9" key="1">
    <citation type="submission" date="2007-06" db="EMBL/GenBank/DDBJ databases">
        <title>The Genome Sequence of Coccidioides posadasii RMSCC_3488.</title>
        <authorList>
            <consortium name="Coccidioides Genome Resources Consortium"/>
            <consortium name="The Broad Institute Genome Sequencing Platform"/>
            <person name="Henn M.R."/>
            <person name="Sykes S."/>
            <person name="Young S."/>
            <person name="Jaffe D."/>
            <person name="Berlin A."/>
            <person name="Alvarez P."/>
            <person name="Butler J."/>
            <person name="Gnerre S."/>
            <person name="Grabherr M."/>
            <person name="Mauceli E."/>
            <person name="Brockman W."/>
            <person name="Kodira C."/>
            <person name="Alvarado L."/>
            <person name="Zeng Q."/>
            <person name="Crawford M."/>
            <person name="Antoine C."/>
            <person name="Devon K."/>
            <person name="Galgiani J."/>
            <person name="Orsborn K."/>
            <person name="Lewis M.L."/>
            <person name="Nusbaum C."/>
            <person name="Galagan J."/>
            <person name="Birren B."/>
        </authorList>
    </citation>
    <scope>NUCLEOTIDE SEQUENCE [LARGE SCALE GENOMIC DNA]</scope>
    <source>
        <strain evidence="8 9">RMSCC 3488</strain>
    </source>
</reference>
<proteinExistence type="inferred from homology"/>
<dbReference type="PROSITE" id="PS01309">
    <property type="entry name" value="UPF0057"/>
    <property type="match status" value="1"/>
</dbReference>
<accession>A0A0J6FE96</accession>
<evidence type="ECO:0008006" key="10">
    <source>
        <dbReference type="Google" id="ProtNLM"/>
    </source>
</evidence>
<dbReference type="InterPro" id="IPR000612">
    <property type="entry name" value="PMP3"/>
</dbReference>
<evidence type="ECO:0000256" key="2">
    <source>
        <dbReference type="ARBA" id="ARBA00009530"/>
    </source>
</evidence>
<evidence type="ECO:0000256" key="7">
    <source>
        <dbReference type="SAM" id="Phobius"/>
    </source>
</evidence>
<feature type="compositionally biased region" description="Polar residues" evidence="6">
    <location>
        <begin position="106"/>
        <end position="126"/>
    </location>
</feature>
<reference evidence="9" key="3">
    <citation type="journal article" date="2010" name="Genome Res.">
        <title>Population genomic sequencing of Coccidioides fungi reveals recent hybridization and transposon control.</title>
        <authorList>
            <person name="Neafsey D.E."/>
            <person name="Barker B.M."/>
            <person name="Sharpton T.J."/>
            <person name="Stajich J.E."/>
            <person name="Park D.J."/>
            <person name="Whiston E."/>
            <person name="Hung C.-Y."/>
            <person name="McMahan C."/>
            <person name="White J."/>
            <person name="Sykes S."/>
            <person name="Heiman D."/>
            <person name="Young S."/>
            <person name="Zeng Q."/>
            <person name="Abouelleil A."/>
            <person name="Aftuck L."/>
            <person name="Bessette D."/>
            <person name="Brown A."/>
            <person name="FitzGerald M."/>
            <person name="Lui A."/>
            <person name="Macdonald J.P."/>
            <person name="Priest M."/>
            <person name="Orbach M.J."/>
            <person name="Galgiani J.N."/>
            <person name="Kirkland T.N."/>
            <person name="Cole G.T."/>
            <person name="Birren B.W."/>
            <person name="Henn M.R."/>
            <person name="Taylor J.W."/>
            <person name="Rounsley S.D."/>
        </authorList>
    </citation>
    <scope>NUCLEOTIDE SEQUENCE [LARGE SCALE GENOMIC DNA]</scope>
    <source>
        <strain evidence="9">RMSCC 3488</strain>
    </source>
</reference>
<dbReference type="AlphaFoldDB" id="A0A0J6FE96"/>
<protein>
    <recommendedName>
        <fullName evidence="10">Plasma membrane proteolipid 3</fullName>
    </recommendedName>
</protein>
<feature type="transmembrane region" description="Helical" evidence="7">
    <location>
        <begin position="7"/>
        <end position="26"/>
    </location>
</feature>
<evidence type="ECO:0000313" key="9">
    <source>
        <dbReference type="Proteomes" id="UP000054567"/>
    </source>
</evidence>
<dbReference type="Proteomes" id="UP000054567">
    <property type="component" value="Unassembled WGS sequence"/>
</dbReference>
<dbReference type="GO" id="GO:0016020">
    <property type="term" value="C:membrane"/>
    <property type="evidence" value="ECO:0007669"/>
    <property type="project" value="UniProtKB-SubCell"/>
</dbReference>
<organism evidence="8 9">
    <name type="scientific">Coccidioides posadasii RMSCC 3488</name>
    <dbReference type="NCBI Taxonomy" id="454284"/>
    <lineage>
        <taxon>Eukaryota</taxon>
        <taxon>Fungi</taxon>
        <taxon>Dikarya</taxon>
        <taxon>Ascomycota</taxon>
        <taxon>Pezizomycotina</taxon>
        <taxon>Eurotiomycetes</taxon>
        <taxon>Eurotiomycetidae</taxon>
        <taxon>Onygenales</taxon>
        <taxon>Onygenaceae</taxon>
        <taxon>Coccidioides</taxon>
    </lineage>
</organism>
<dbReference type="OrthoDB" id="2152119at2759"/>
<keyword evidence="3 7" id="KW-0812">Transmembrane</keyword>
<evidence type="ECO:0000256" key="6">
    <source>
        <dbReference type="SAM" id="MobiDB-lite"/>
    </source>
</evidence>
<reference evidence="9" key="2">
    <citation type="journal article" date="2009" name="Genome Res.">
        <title>Comparative genomic analyses of the human fungal pathogens Coccidioides and their relatives.</title>
        <authorList>
            <person name="Sharpton T.J."/>
            <person name="Stajich J.E."/>
            <person name="Rounsley S.D."/>
            <person name="Gardner M.J."/>
            <person name="Wortman J.R."/>
            <person name="Jordar V.S."/>
            <person name="Maiti R."/>
            <person name="Kodira C.D."/>
            <person name="Neafsey D.E."/>
            <person name="Zeng Q."/>
            <person name="Hung C.-Y."/>
            <person name="McMahan C."/>
            <person name="Muszewska A."/>
            <person name="Grynberg M."/>
            <person name="Mandel M.A."/>
            <person name="Kellner E.M."/>
            <person name="Barker B.M."/>
            <person name="Galgiani J.N."/>
            <person name="Orbach M.J."/>
            <person name="Kirkland T.N."/>
            <person name="Cole G.T."/>
            <person name="Henn M.R."/>
            <person name="Birren B.W."/>
            <person name="Taylor J.W."/>
        </authorList>
    </citation>
    <scope>NUCLEOTIDE SEQUENCE [LARGE SCALE GENOMIC DNA]</scope>
    <source>
        <strain evidence="9">RMSCC 3488</strain>
    </source>
</reference>
<sequence length="126" mass="13954">MSETCAAVILIVVTLFLPPLGVFFISGCSADFLINILLTLLGYFPGHIHAFYCEYVYYDRRARGHEGRSVTRPAPGIFSRRIQNGGVVTREYIYPPPPTAPAMGSYPNTPMQNKVRQNANASTERG</sequence>
<evidence type="ECO:0000256" key="1">
    <source>
        <dbReference type="ARBA" id="ARBA00004370"/>
    </source>
</evidence>
<gene>
    <name evidence="8" type="ORF">CPAG_03908</name>
</gene>
<feature type="transmembrane region" description="Helical" evidence="7">
    <location>
        <begin position="32"/>
        <end position="53"/>
    </location>
</feature>